<dbReference type="AlphaFoldDB" id="A0AAU1I8Y5"/>
<accession>A0AAU1I8Y5</accession>
<name>A0AAU1I8Y5_9ACTN</name>
<evidence type="ECO:0008006" key="4">
    <source>
        <dbReference type="Google" id="ProtNLM"/>
    </source>
</evidence>
<keyword evidence="2" id="KW-0472">Membrane</keyword>
<sequence length="448" mass="47689">MSRPWPGFRGIAVMAGMVVVVVVIAALANPWSDDRPEGPAYDSWAQVSGTRLPEGFETRAAAATPYGFVVAGMASEEDPSAELGFRLLPKAFVSSDGRTWQAADLGPAGRNDDLDAIGAVAMSGKGGFLVASGRQTTQVWTSKDGRRWTPAAGAGRGTPPPAGILHGAAGTDTGVVALIQPTDDPDQGADTDVEIWASMDGWTWGRVAQPLPRQETEVFELGVFSLDDQVMTAGYRQDPPPSAASPDDTPASVYSPAAWTSRDGSGAWMSMANRLPGALWPTAALTYQGSPLICGATVATPERTRAMDMLESPYDVHGPPACWTRNSDDSWKRTGRFGTGQLPDPTAVPLTEQRLSSVVDVDGTLIGVGAANLPDGKRTVGAVWTSRDGRTWSELAAADNDLASSTATIELRHVLRHDDTVIAVGKEETYRNTEPYHEEYTRIWIPKP</sequence>
<evidence type="ECO:0000256" key="2">
    <source>
        <dbReference type="SAM" id="Phobius"/>
    </source>
</evidence>
<keyword evidence="2" id="KW-0812">Transmembrane</keyword>
<keyword evidence="2" id="KW-1133">Transmembrane helix</keyword>
<evidence type="ECO:0000313" key="3">
    <source>
        <dbReference type="EMBL" id="WTP90653.1"/>
    </source>
</evidence>
<dbReference type="SUPFAM" id="SSF50939">
    <property type="entry name" value="Sialidases"/>
    <property type="match status" value="1"/>
</dbReference>
<proteinExistence type="predicted"/>
<dbReference type="EMBL" id="CP108140">
    <property type="protein sequence ID" value="WTP90653.1"/>
    <property type="molecule type" value="Genomic_DNA"/>
</dbReference>
<protein>
    <recommendedName>
        <fullName evidence="4">Exo-alpha-sialidase</fullName>
    </recommendedName>
</protein>
<feature type="transmembrane region" description="Helical" evidence="2">
    <location>
        <begin position="12"/>
        <end position="31"/>
    </location>
</feature>
<organism evidence="3">
    <name type="scientific">Streptomyces sp. NBC_00180</name>
    <dbReference type="NCBI Taxonomy" id="2903632"/>
    <lineage>
        <taxon>Bacteria</taxon>
        <taxon>Bacillati</taxon>
        <taxon>Actinomycetota</taxon>
        <taxon>Actinomycetes</taxon>
        <taxon>Kitasatosporales</taxon>
        <taxon>Streptomycetaceae</taxon>
        <taxon>Streptomyces</taxon>
    </lineage>
</organism>
<feature type="region of interest" description="Disordered" evidence="1">
    <location>
        <begin position="233"/>
        <end position="257"/>
    </location>
</feature>
<dbReference type="InterPro" id="IPR036278">
    <property type="entry name" value="Sialidase_sf"/>
</dbReference>
<reference evidence="3" key="1">
    <citation type="submission" date="2022-10" db="EMBL/GenBank/DDBJ databases">
        <title>The complete genomes of actinobacterial strains from the NBC collection.</title>
        <authorList>
            <person name="Joergensen T.S."/>
            <person name="Alvarez Arevalo M."/>
            <person name="Sterndorff E.B."/>
            <person name="Faurdal D."/>
            <person name="Vuksanovic O."/>
            <person name="Mourched A.-S."/>
            <person name="Charusanti P."/>
            <person name="Shaw S."/>
            <person name="Blin K."/>
            <person name="Weber T."/>
        </authorList>
    </citation>
    <scope>NUCLEOTIDE SEQUENCE</scope>
    <source>
        <strain evidence="3">NBC 00180</strain>
    </source>
</reference>
<gene>
    <name evidence="3" type="ORF">OG477_37255</name>
</gene>
<evidence type="ECO:0000256" key="1">
    <source>
        <dbReference type="SAM" id="MobiDB-lite"/>
    </source>
</evidence>